<dbReference type="PANTHER" id="PTHR48154">
    <property type="entry name" value="PROTEIN, PUTATIVE-RELATED"/>
    <property type="match status" value="1"/>
</dbReference>
<name>A0A9D4XRG7_PEA</name>
<sequence length="555" mass="63123">MNQKSPDESGSSQKWKADTGFGCWIPRFDESTGVLRQNFLVSPSRVGIVTSPADSSFSNLSSFLLSVDPIEYDGCVGVLIPSLRITDSRSHLSLVTRRCVFQTMDCGRRNTKKYSFRCPDLKELKKLASFVLDPLDFKQRHGKLLSILSADVVEGLLSVLVQFYDPLYRCFTCPDFQLVPTLEEYSHILGILVSSRVTFSGLEEIPRSSIIVEALHLKKSEIEAHWVKKGGLFGLPSDFLIKEVTAFAQAGSVDAFEAIFVFLIYGLALFPNIDGFVDVNAIRLFLIGNPVPTLLGDMYFSLHLWNSKGGGTIFCCIPLLYKWFIPHLPQTLAFVENKQCLRWSQRLMSLTNDDIVWYDPSLSSLEIIDCYGEFSNVALIGTQGGINYNPALARHQLGFPLREKPNNTLLEGLFYQEGKDPQHLKQEMVHAWHNVHRKGRSELGPCNCVALEAYTLWVKKRALELKMLYPCERPMSMVVVEPLTLPNQDVEELEDAFVKMKQEKDMWEECFRALSKKHEELQLEYKDKDALIELLEDREEDRSYSFGRVLTCLQP</sequence>
<comment type="caution">
    <text evidence="3">The sequence shown here is derived from an EMBL/GenBank/DDBJ whole genome shotgun (WGS) entry which is preliminary data.</text>
</comment>
<reference evidence="3 4" key="1">
    <citation type="journal article" date="2022" name="Nat. Genet.">
        <title>Improved pea reference genome and pan-genome highlight genomic features and evolutionary characteristics.</title>
        <authorList>
            <person name="Yang T."/>
            <person name="Liu R."/>
            <person name="Luo Y."/>
            <person name="Hu S."/>
            <person name="Wang D."/>
            <person name="Wang C."/>
            <person name="Pandey M.K."/>
            <person name="Ge S."/>
            <person name="Xu Q."/>
            <person name="Li N."/>
            <person name="Li G."/>
            <person name="Huang Y."/>
            <person name="Saxena R.K."/>
            <person name="Ji Y."/>
            <person name="Li M."/>
            <person name="Yan X."/>
            <person name="He Y."/>
            <person name="Liu Y."/>
            <person name="Wang X."/>
            <person name="Xiang C."/>
            <person name="Varshney R.K."/>
            <person name="Ding H."/>
            <person name="Gao S."/>
            <person name="Zong X."/>
        </authorList>
    </citation>
    <scope>NUCLEOTIDE SEQUENCE [LARGE SCALE GENOMIC DNA]</scope>
    <source>
        <strain evidence="3 4">cv. Zhongwan 6</strain>
    </source>
</reference>
<dbReference type="InterPro" id="IPR056647">
    <property type="entry name" value="DUF7745"/>
</dbReference>
<accession>A0A9D4XRG7</accession>
<keyword evidence="1" id="KW-0175">Coiled coil</keyword>
<protein>
    <recommendedName>
        <fullName evidence="2">DUF7745 domain-containing protein</fullName>
    </recommendedName>
</protein>
<evidence type="ECO:0000313" key="3">
    <source>
        <dbReference type="EMBL" id="KAI5425402.1"/>
    </source>
</evidence>
<evidence type="ECO:0000313" key="4">
    <source>
        <dbReference type="Proteomes" id="UP001058974"/>
    </source>
</evidence>
<dbReference type="AlphaFoldDB" id="A0A9D4XRG7"/>
<keyword evidence="4" id="KW-1185">Reference proteome</keyword>
<feature type="coiled-coil region" evidence="1">
    <location>
        <begin position="490"/>
        <end position="538"/>
    </location>
</feature>
<proteinExistence type="predicted"/>
<organism evidence="3 4">
    <name type="scientific">Pisum sativum</name>
    <name type="common">Garden pea</name>
    <name type="synonym">Lathyrus oleraceus</name>
    <dbReference type="NCBI Taxonomy" id="3888"/>
    <lineage>
        <taxon>Eukaryota</taxon>
        <taxon>Viridiplantae</taxon>
        <taxon>Streptophyta</taxon>
        <taxon>Embryophyta</taxon>
        <taxon>Tracheophyta</taxon>
        <taxon>Spermatophyta</taxon>
        <taxon>Magnoliopsida</taxon>
        <taxon>eudicotyledons</taxon>
        <taxon>Gunneridae</taxon>
        <taxon>Pentapetalae</taxon>
        <taxon>rosids</taxon>
        <taxon>fabids</taxon>
        <taxon>Fabales</taxon>
        <taxon>Fabaceae</taxon>
        <taxon>Papilionoideae</taxon>
        <taxon>50 kb inversion clade</taxon>
        <taxon>NPAAA clade</taxon>
        <taxon>Hologalegina</taxon>
        <taxon>IRL clade</taxon>
        <taxon>Fabeae</taxon>
        <taxon>Lathyrus</taxon>
    </lineage>
</organism>
<dbReference type="Pfam" id="PF24924">
    <property type="entry name" value="DUF7745"/>
    <property type="match status" value="1"/>
</dbReference>
<evidence type="ECO:0000259" key="2">
    <source>
        <dbReference type="Pfam" id="PF24924"/>
    </source>
</evidence>
<feature type="domain" description="DUF7745" evidence="2">
    <location>
        <begin position="124"/>
        <end position="462"/>
    </location>
</feature>
<dbReference type="EMBL" id="JAMSHJ010000003">
    <property type="protein sequence ID" value="KAI5425402.1"/>
    <property type="molecule type" value="Genomic_DNA"/>
</dbReference>
<evidence type="ECO:0000256" key="1">
    <source>
        <dbReference type="SAM" id="Coils"/>
    </source>
</evidence>
<dbReference type="Proteomes" id="UP001058974">
    <property type="component" value="Chromosome 3"/>
</dbReference>
<dbReference type="PANTHER" id="PTHR48154:SF1">
    <property type="entry name" value="PROTEIN, PUTATIVE-RELATED"/>
    <property type="match status" value="1"/>
</dbReference>
<gene>
    <name evidence="3" type="ORF">KIW84_031273</name>
</gene>
<dbReference type="Gramene" id="Psat03G0127300-T1">
    <property type="protein sequence ID" value="KAI5425402.1"/>
    <property type="gene ID" value="KIW84_031273"/>
</dbReference>